<accession>A0A9D1N6H1</accession>
<feature type="transmembrane region" description="Helical" evidence="1">
    <location>
        <begin position="26"/>
        <end position="45"/>
    </location>
</feature>
<keyword evidence="1" id="KW-0812">Transmembrane</keyword>
<feature type="transmembrane region" description="Helical" evidence="1">
    <location>
        <begin position="84"/>
        <end position="104"/>
    </location>
</feature>
<keyword evidence="1" id="KW-1133">Transmembrane helix</keyword>
<sequence>MKNRKNIIPRLHNALKRELREHRSSFIIYTILRALVIGVLIFTVVTENYESAFLCLLTLVLLIVPSFLQVALRIELPTMLEITMLIFIFAAEILGEIFNFYSIFPFWDTVLHTLNGFLAAAIGLSLVRLLNKSDRLLIYLSPLFTSIVAFCFSMTIGVFWEFFEFSMDRFLGFDMQKDTVIHTISSVMLNPTGENDPVVMENISDVTVSGHDLGLGGYLDIGLIDTMQDLFVNFIGALVFSVLGYFFVKNKNDDSVVVKLIPHKKDKDKDYLADQTD</sequence>
<name>A0A9D1N6H1_9FIRM</name>
<gene>
    <name evidence="2" type="ORF">IAD25_03610</name>
</gene>
<evidence type="ECO:0000313" key="2">
    <source>
        <dbReference type="EMBL" id="HIU95780.1"/>
    </source>
</evidence>
<comment type="caution">
    <text evidence="2">The sequence shown here is derived from an EMBL/GenBank/DDBJ whole genome shotgun (WGS) entry which is preliminary data.</text>
</comment>
<dbReference type="EMBL" id="DVOB01000078">
    <property type="protein sequence ID" value="HIU95780.1"/>
    <property type="molecule type" value="Genomic_DNA"/>
</dbReference>
<dbReference type="AlphaFoldDB" id="A0A9D1N6H1"/>
<evidence type="ECO:0000256" key="1">
    <source>
        <dbReference type="SAM" id="Phobius"/>
    </source>
</evidence>
<evidence type="ECO:0000313" key="3">
    <source>
        <dbReference type="Proteomes" id="UP000824130"/>
    </source>
</evidence>
<proteinExistence type="predicted"/>
<dbReference type="InterPro" id="IPR014509">
    <property type="entry name" value="YjdF-like"/>
</dbReference>
<feature type="transmembrane region" description="Helical" evidence="1">
    <location>
        <begin position="51"/>
        <end position="72"/>
    </location>
</feature>
<keyword evidence="1" id="KW-0472">Membrane</keyword>
<dbReference type="Proteomes" id="UP000824130">
    <property type="component" value="Unassembled WGS sequence"/>
</dbReference>
<feature type="transmembrane region" description="Helical" evidence="1">
    <location>
        <begin position="137"/>
        <end position="160"/>
    </location>
</feature>
<dbReference type="Pfam" id="PF09997">
    <property type="entry name" value="DUF2238"/>
    <property type="match status" value="1"/>
</dbReference>
<feature type="transmembrane region" description="Helical" evidence="1">
    <location>
        <begin position="110"/>
        <end position="130"/>
    </location>
</feature>
<reference evidence="2" key="2">
    <citation type="journal article" date="2021" name="PeerJ">
        <title>Extensive microbial diversity within the chicken gut microbiome revealed by metagenomics and culture.</title>
        <authorList>
            <person name="Gilroy R."/>
            <person name="Ravi A."/>
            <person name="Getino M."/>
            <person name="Pursley I."/>
            <person name="Horton D.L."/>
            <person name="Alikhan N.F."/>
            <person name="Baker D."/>
            <person name="Gharbi K."/>
            <person name="Hall N."/>
            <person name="Watson M."/>
            <person name="Adriaenssens E.M."/>
            <person name="Foster-Nyarko E."/>
            <person name="Jarju S."/>
            <person name="Secka A."/>
            <person name="Antonio M."/>
            <person name="Oren A."/>
            <person name="Chaudhuri R.R."/>
            <person name="La Ragione R."/>
            <person name="Hildebrand F."/>
            <person name="Pallen M.J."/>
        </authorList>
    </citation>
    <scope>NUCLEOTIDE SEQUENCE</scope>
    <source>
        <strain evidence="2">ChiSjej4B22-8349</strain>
    </source>
</reference>
<reference evidence="2" key="1">
    <citation type="submission" date="2020-10" db="EMBL/GenBank/DDBJ databases">
        <authorList>
            <person name="Gilroy R."/>
        </authorList>
    </citation>
    <scope>NUCLEOTIDE SEQUENCE</scope>
    <source>
        <strain evidence="2">ChiSjej4B22-8349</strain>
    </source>
</reference>
<feature type="transmembrane region" description="Helical" evidence="1">
    <location>
        <begin position="230"/>
        <end position="248"/>
    </location>
</feature>
<protein>
    <submittedName>
        <fullName evidence="2">Uncharacterized protein</fullName>
    </submittedName>
</protein>
<organism evidence="2 3">
    <name type="scientific">Candidatus Allocopromorpha excrementipullorum</name>
    <dbReference type="NCBI Taxonomy" id="2840743"/>
    <lineage>
        <taxon>Bacteria</taxon>
        <taxon>Bacillati</taxon>
        <taxon>Bacillota</taxon>
        <taxon>Clostridia</taxon>
        <taxon>Eubacteriales</taxon>
        <taxon>Eubacteriaceae</taxon>
        <taxon>Eubacteriaceae incertae sedis</taxon>
        <taxon>Candidatus Allocopromorpha</taxon>
    </lineage>
</organism>